<dbReference type="Pfam" id="PF00266">
    <property type="entry name" value="Aminotran_5"/>
    <property type="match status" value="1"/>
</dbReference>
<sequence length="383" mass="41865">MIYFDNSATTKPYEEVLQAFEQVNRDFFGNPSSLHVLGGRAEQLLTTAREQIAQLAGVHANEIYFTSGGSESNNLAIKGTALMHRGRGNHIITTSVEHPSVREACEQLRMLGFEITYIDVDQNGRVSADDVIGAITDKTILVSMIHVSNEVGTIQPVKEVGQRLKDFPKVFFHVDNVQGACKVALDIYGSNIDFCTFSAHKFHGLKGSGFLFIKKGIKIAPLISGGHQEQNVRSGTENTGGIVAMAKAFRMSEDKRKSNSESLLEIRNFIMNQLEEVPNLVIHTPKDNAAPHIVNVSAVGLKGEVIVHALAEQGIFISTTSACSSKDKTPSGTLKAMGVSDEEATGAIRISLSHNSTMEEAKEMVQSLKQVLDRLIKVMRRNK</sequence>
<dbReference type="PANTHER" id="PTHR11601">
    <property type="entry name" value="CYSTEINE DESULFURYLASE FAMILY MEMBER"/>
    <property type="match status" value="1"/>
</dbReference>
<evidence type="ECO:0000256" key="2">
    <source>
        <dbReference type="ARBA" id="ARBA00022898"/>
    </source>
</evidence>
<comment type="caution">
    <text evidence="4">The sequence shown here is derived from an EMBL/GenBank/DDBJ whole genome shotgun (WGS) entry which is preliminary data.</text>
</comment>
<dbReference type="OrthoDB" id="9808002at2"/>
<comment type="cofactor">
    <cofactor evidence="1">
        <name>pyridoxal 5'-phosphate</name>
        <dbReference type="ChEBI" id="CHEBI:597326"/>
    </cofactor>
</comment>
<dbReference type="PANTHER" id="PTHR11601:SF50">
    <property type="entry name" value="CYSTEINE DESULFURASE ISCS 2-RELATED"/>
    <property type="match status" value="1"/>
</dbReference>
<evidence type="ECO:0000256" key="1">
    <source>
        <dbReference type="ARBA" id="ARBA00001933"/>
    </source>
</evidence>
<organism evidence="4 5">
    <name type="scientific">Siminovitchia terrae</name>
    <name type="common">Bacillus terrae</name>
    <dbReference type="NCBI Taxonomy" id="1914933"/>
    <lineage>
        <taxon>Bacteria</taxon>
        <taxon>Bacillati</taxon>
        <taxon>Bacillota</taxon>
        <taxon>Bacilli</taxon>
        <taxon>Bacillales</taxon>
        <taxon>Bacillaceae</taxon>
        <taxon>Siminovitchia</taxon>
    </lineage>
</organism>
<dbReference type="InterPro" id="IPR015421">
    <property type="entry name" value="PyrdxlP-dep_Trfase_major"/>
</dbReference>
<dbReference type="InterPro" id="IPR016454">
    <property type="entry name" value="Cysteine_dSase"/>
</dbReference>
<dbReference type="Gene3D" id="3.90.1150.10">
    <property type="entry name" value="Aspartate Aminotransferase, domain 1"/>
    <property type="match status" value="1"/>
</dbReference>
<dbReference type="InterPro" id="IPR015424">
    <property type="entry name" value="PyrdxlP-dep_Trfase"/>
</dbReference>
<accession>A0A429XAK4</accession>
<dbReference type="SUPFAM" id="SSF53383">
    <property type="entry name" value="PLP-dependent transferases"/>
    <property type="match status" value="1"/>
</dbReference>
<gene>
    <name evidence="4" type="ORF">D5F11_006250</name>
</gene>
<dbReference type="InterPro" id="IPR000192">
    <property type="entry name" value="Aminotrans_V_dom"/>
</dbReference>
<protein>
    <submittedName>
        <fullName evidence="4">Cysteine desulfurase</fullName>
    </submittedName>
</protein>
<dbReference type="Proteomes" id="UP000287296">
    <property type="component" value="Unassembled WGS sequence"/>
</dbReference>
<dbReference type="PROSITE" id="PS00018">
    <property type="entry name" value="EF_HAND_1"/>
    <property type="match status" value="1"/>
</dbReference>
<dbReference type="Gene3D" id="3.40.640.10">
    <property type="entry name" value="Type I PLP-dependent aspartate aminotransferase-like (Major domain)"/>
    <property type="match status" value="1"/>
</dbReference>
<evidence type="ECO:0000313" key="4">
    <source>
        <dbReference type="EMBL" id="RST60436.1"/>
    </source>
</evidence>
<dbReference type="EMBL" id="QYTW02000004">
    <property type="protein sequence ID" value="RST60436.1"/>
    <property type="molecule type" value="Genomic_DNA"/>
</dbReference>
<dbReference type="InterPro" id="IPR018247">
    <property type="entry name" value="EF_Hand_1_Ca_BS"/>
</dbReference>
<dbReference type="InterPro" id="IPR015422">
    <property type="entry name" value="PyrdxlP-dep_Trfase_small"/>
</dbReference>
<dbReference type="Gene3D" id="1.10.260.50">
    <property type="match status" value="1"/>
</dbReference>
<feature type="domain" description="Aminotransferase class V" evidence="3">
    <location>
        <begin position="2"/>
        <end position="362"/>
    </location>
</feature>
<evidence type="ECO:0000259" key="3">
    <source>
        <dbReference type="Pfam" id="PF00266"/>
    </source>
</evidence>
<keyword evidence="2" id="KW-0663">Pyridoxal phosphate</keyword>
<reference evidence="4 5" key="1">
    <citation type="submission" date="2018-12" db="EMBL/GenBank/DDBJ databases">
        <authorList>
            <person name="Sun L."/>
            <person name="Chen Z."/>
        </authorList>
    </citation>
    <scope>NUCLEOTIDE SEQUENCE [LARGE SCALE GENOMIC DNA]</scope>
    <source>
        <strain evidence="4 5">LMG 29736</strain>
    </source>
</reference>
<dbReference type="NCBIfam" id="NF002806">
    <property type="entry name" value="PRK02948.1"/>
    <property type="match status" value="1"/>
</dbReference>
<proteinExistence type="predicted"/>
<dbReference type="RefSeq" id="WP_120115479.1">
    <property type="nucleotide sequence ID" value="NZ_QYTW02000004.1"/>
</dbReference>
<dbReference type="AlphaFoldDB" id="A0A429XAK4"/>
<dbReference type="GO" id="GO:0003824">
    <property type="term" value="F:catalytic activity"/>
    <property type="evidence" value="ECO:0007669"/>
    <property type="project" value="UniProtKB-ARBA"/>
</dbReference>
<name>A0A429XAK4_SIMTE</name>
<evidence type="ECO:0000313" key="5">
    <source>
        <dbReference type="Proteomes" id="UP000287296"/>
    </source>
</evidence>
<dbReference type="PIRSF" id="PIRSF005572">
    <property type="entry name" value="NifS"/>
    <property type="match status" value="1"/>
</dbReference>